<accession>A0A0G2JLL7</accession>
<dbReference type="HGNC" id="HGNC:21336">
    <property type="gene designation" value="RNF146"/>
</dbReference>
<reference evidence="1" key="5">
    <citation type="submission" date="2025-09" db="UniProtKB">
        <authorList>
            <consortium name="Ensembl"/>
        </authorList>
    </citation>
    <scope>IDENTIFICATION</scope>
</reference>
<evidence type="ECO:0000313" key="2">
    <source>
        <dbReference type="Proteomes" id="UP000005640"/>
    </source>
</evidence>
<name>A0A0G2JLL7_HUMAN</name>
<dbReference type="OrthoDB" id="10065815at2759"/>
<dbReference type="Ensembl" id="ENST00000610162.5">
    <property type="protein sequence ID" value="ENSP00000476888.1"/>
    <property type="gene ID" value="ENSG00000118518.18"/>
</dbReference>
<reference evidence="1 2" key="3">
    <citation type="journal article" date="2004" name="Nature">
        <title>Finishing the euchromatic sequence of the human genome.</title>
        <authorList>
            <consortium name="International Human Genome Sequencing Consortium"/>
        </authorList>
    </citation>
    <scope>NUCLEOTIDE SEQUENCE [LARGE SCALE GENOMIC DNA]</scope>
</reference>
<keyword evidence="2" id="KW-1185">Reference proteome</keyword>
<dbReference type="OpenTargets" id="ENSG00000118518"/>
<dbReference type="ChiTaRS" id="RNF146">
    <property type="organism name" value="human"/>
</dbReference>
<feature type="non-terminal residue" evidence="1">
    <location>
        <position position="9"/>
    </location>
</feature>
<dbReference type="Ensembl" id="ENST00000610162.5">
    <property type="protein sequence ID" value="ENSP00000476888.1"/>
    <property type="gene ID" value="ENSG00000118518.17"/>
</dbReference>
<reference evidence="1 2" key="2">
    <citation type="journal article" date="2003" name="Nature">
        <title>The DNA sequence and analysis of human chromosome 6.</title>
        <authorList>
            <person name="Mungall A.J."/>
            <person name="Palmer S.A."/>
            <person name="Sims S.K."/>
            <person name="Edwards C.A."/>
            <person name="Ashurst J.L."/>
            <person name="Wilming L."/>
            <person name="Jones M.C."/>
            <person name="Horton R."/>
            <person name="Hunt S.E."/>
            <person name="Scott C.E."/>
            <person name="Gilbert J.G."/>
            <person name="Clamp M.E."/>
            <person name="Bethel G."/>
            <person name="Milne S."/>
            <person name="Ainscough R."/>
            <person name="Almeida J.P."/>
            <person name="Ambrose K.D."/>
            <person name="Andrews T.D."/>
            <person name="Ashwell R.I."/>
            <person name="Babbage A.K."/>
            <person name="Bagguley C.L."/>
            <person name="Bailey J."/>
            <person name="Banerjee R."/>
            <person name="Barker D.J."/>
            <person name="Barlow K.F."/>
            <person name="Bates K."/>
            <person name="Beare D.M."/>
            <person name="Beasley H."/>
            <person name="Beasley O."/>
            <person name="Bird C.P."/>
            <person name="Blakey S."/>
            <person name="Bray-Allen S."/>
            <person name="Brook J."/>
            <person name="Brown A.J."/>
            <person name="Brown J.Y."/>
            <person name="Burford D.C."/>
            <person name="Burrill W."/>
            <person name="Burton J."/>
            <person name="Carder C."/>
            <person name="Carter N.P."/>
            <person name="Chapman J.C."/>
            <person name="Clark S.Y."/>
            <person name="Clark G."/>
            <person name="Clee C.M."/>
            <person name="Clegg S."/>
            <person name="Cobley V."/>
            <person name="Collier R.E."/>
            <person name="Collins J.E."/>
            <person name="Colman L.K."/>
            <person name="Corby N.R."/>
            <person name="Coville G.J."/>
            <person name="Culley K.M."/>
            <person name="Dhami P."/>
            <person name="Davies J."/>
            <person name="Dunn M."/>
            <person name="Earthrowl M.E."/>
            <person name="Ellington A.E."/>
            <person name="Evans K.A."/>
            <person name="Faulkner L."/>
            <person name="Francis M.D."/>
            <person name="Frankish A."/>
            <person name="Frankland J."/>
            <person name="French L."/>
            <person name="Garner P."/>
            <person name="Garnett J."/>
            <person name="Ghori M.J."/>
            <person name="Gilby L.M."/>
            <person name="Gillson C.J."/>
            <person name="Glithero R.J."/>
            <person name="Grafham D.V."/>
            <person name="Grant M."/>
            <person name="Gribble S."/>
            <person name="Griffiths C."/>
            <person name="Griffiths M."/>
            <person name="Hall R."/>
            <person name="Halls K.S."/>
            <person name="Hammond S."/>
            <person name="Harley J.L."/>
            <person name="Hart E.A."/>
            <person name="Heath P.D."/>
            <person name="Heathcott R."/>
            <person name="Holmes S.J."/>
            <person name="Howden P.J."/>
            <person name="Howe K.L."/>
            <person name="Howell G.R."/>
            <person name="Huckle E."/>
            <person name="Humphray S.J."/>
            <person name="Humphries M.D."/>
            <person name="Hunt A.R."/>
            <person name="Johnson C.M."/>
            <person name="Joy A.A."/>
            <person name="Kay M."/>
            <person name="Keenan S.J."/>
            <person name="Kimberley A.M."/>
            <person name="King A."/>
            <person name="Laird G.K."/>
            <person name="Langford C."/>
            <person name="Lawlor S."/>
            <person name="Leongamornlert D.A."/>
            <person name="Leversha M."/>
            <person name="Lloyd C.R."/>
            <person name="Lloyd D.M."/>
            <person name="Loveland J.E."/>
            <person name="Lovell J."/>
            <person name="Martin S."/>
            <person name="Mashreghi-Mohammadi M."/>
            <person name="Maslen G.L."/>
            <person name="Matthews L."/>
            <person name="McCann O.T."/>
            <person name="McLaren S.J."/>
            <person name="McLay K."/>
            <person name="McMurray A."/>
            <person name="Moore M.J."/>
            <person name="Mullikin J.C."/>
            <person name="Niblett D."/>
            <person name="Nickerson T."/>
            <person name="Novik K.L."/>
            <person name="Oliver K."/>
            <person name="Overton-Larty E.K."/>
            <person name="Parker A."/>
            <person name="Patel R."/>
            <person name="Pearce A.V."/>
            <person name="Peck A.I."/>
            <person name="Phillimore B."/>
            <person name="Phillips S."/>
            <person name="Plumb R.W."/>
            <person name="Porter K.M."/>
            <person name="Ramsey Y."/>
            <person name="Ranby S.A."/>
            <person name="Rice C.M."/>
            <person name="Ross M.T."/>
            <person name="Searle S.M."/>
            <person name="Sehra H.K."/>
            <person name="Sheridan E."/>
            <person name="Skuce C.D."/>
            <person name="Smith S."/>
            <person name="Smith M."/>
            <person name="Spraggon L."/>
            <person name="Squares S.L."/>
            <person name="Steward C.A."/>
            <person name="Sycamore N."/>
            <person name="Tamlyn-Hall G."/>
            <person name="Tester J."/>
            <person name="Theaker A.J."/>
            <person name="Thomas D.W."/>
            <person name="Thorpe A."/>
            <person name="Tracey A."/>
            <person name="Tromans A."/>
            <person name="Tubby B."/>
            <person name="Wall M."/>
            <person name="Wallis J.M."/>
            <person name="West A.P."/>
            <person name="White S.S."/>
            <person name="Whitehead S.L."/>
            <person name="Whittaker H."/>
            <person name="Wild A."/>
            <person name="Willey D.J."/>
            <person name="Wilmer T.E."/>
            <person name="Wood J.M."/>
            <person name="Wray P.W."/>
            <person name="Wyatt J.C."/>
            <person name="Young L."/>
            <person name="Younger R.M."/>
            <person name="Bentley D.R."/>
            <person name="Coulson A."/>
            <person name="Durbin R."/>
            <person name="Hubbard T."/>
            <person name="Sulston J.E."/>
            <person name="Dunham I."/>
            <person name="Rogers J."/>
            <person name="Beck S."/>
        </authorList>
    </citation>
    <scope>NUCLEOTIDE SEQUENCE [LARGE SCALE GENOMIC DNA]</scope>
</reference>
<reference evidence="1" key="4">
    <citation type="submission" date="2025-08" db="UniProtKB">
        <authorList>
            <consortium name="Ensembl"/>
        </authorList>
    </citation>
    <scope>IDENTIFICATION</scope>
</reference>
<protein>
    <submittedName>
        <fullName evidence="1">Ring finger protein 146</fullName>
    </submittedName>
</protein>
<reference evidence="1 2" key="1">
    <citation type="journal article" date="2001" name="Nature">
        <title>Initial sequencing and analysis of the human genome.</title>
        <authorList>
            <consortium name="International Human Genome Sequencing Consortium"/>
            <person name="Lander E.S."/>
            <person name="Linton L.M."/>
            <person name="Birren B."/>
            <person name="Nusbaum C."/>
            <person name="Zody M.C."/>
            <person name="Baldwin J."/>
            <person name="Devon K."/>
            <person name="Dewar K."/>
            <person name="Doyle M."/>
            <person name="FitzHugh W."/>
            <person name="Funke R."/>
            <person name="Gage D."/>
            <person name="Harris K."/>
            <person name="Heaford A."/>
            <person name="Howland J."/>
            <person name="Kann L."/>
            <person name="Lehoczky J."/>
            <person name="LeVine R."/>
            <person name="McEwan P."/>
            <person name="McKernan K."/>
            <person name="Meldrim J."/>
            <person name="Mesirov J.P."/>
            <person name="Miranda C."/>
            <person name="Morris W."/>
            <person name="Naylor J."/>
            <person name="Raymond C."/>
            <person name="Rosetti M."/>
            <person name="Santos R."/>
            <person name="Sheridan A."/>
            <person name="Sougnez C."/>
            <person name="Stange-Thomann N."/>
            <person name="Stojanovic N."/>
            <person name="Subramanian A."/>
            <person name="Wyman D."/>
            <person name="Rogers J."/>
            <person name="Sulston J."/>
            <person name="Ainscough R."/>
            <person name="Beck S."/>
            <person name="Bentley D."/>
            <person name="Burton J."/>
            <person name="Clee C."/>
            <person name="Carter N."/>
            <person name="Coulson A."/>
            <person name="Deadman R."/>
            <person name="Deloukas P."/>
            <person name="Dunham A."/>
            <person name="Dunham I."/>
            <person name="Durbin R."/>
            <person name="French L."/>
            <person name="Grafham D."/>
            <person name="Gregory S."/>
            <person name="Hubbard T."/>
            <person name="Humphray S."/>
            <person name="Hunt A."/>
            <person name="Jones M."/>
            <person name="Lloyd C."/>
            <person name="McMurray A."/>
            <person name="Matthews L."/>
            <person name="Mercer S."/>
            <person name="Milne S."/>
            <person name="Mullikin J.C."/>
            <person name="Mungall A."/>
            <person name="Plumb R."/>
            <person name="Ross M."/>
            <person name="Shownkeen R."/>
            <person name="Sims S."/>
            <person name="Waterston R.H."/>
            <person name="Wilson R.K."/>
            <person name="Hillier L.W."/>
            <person name="McPherson J.D."/>
            <person name="Marra M.A."/>
            <person name="Mardis E.R."/>
            <person name="Fulton L.A."/>
            <person name="Chinwalla A.T."/>
            <person name="Pepin K.H."/>
            <person name="Gish W.R."/>
            <person name="Chissoe S.L."/>
            <person name="Wendl M.C."/>
            <person name="Delehaunty K.D."/>
            <person name="Miner T.L."/>
            <person name="Delehaunty A."/>
            <person name="Kramer J.B."/>
            <person name="Cook L.L."/>
            <person name="Fulton R.S."/>
            <person name="Johnson D.L."/>
            <person name="Minx P.J."/>
            <person name="Clifton S.W."/>
            <person name="Hawkins T."/>
            <person name="Branscomb E."/>
            <person name="Predki P."/>
            <person name="Richardson P."/>
            <person name="Wenning S."/>
            <person name="Slezak T."/>
            <person name="Doggett N."/>
            <person name="Cheng J.F."/>
            <person name="Olsen A."/>
            <person name="Lucas S."/>
            <person name="Elkin C."/>
            <person name="Uberbacher E."/>
            <person name="Frazier M."/>
            <person name="Gibbs R.A."/>
            <person name="Muzny D.M."/>
            <person name="Scherer S.E."/>
            <person name="Bouck J.B."/>
            <person name="Sodergren E.J."/>
            <person name="Worley K.C."/>
            <person name="Rives C.M."/>
            <person name="Gorrell J.H."/>
            <person name="Metzker M.L."/>
            <person name="Naylor S.L."/>
            <person name="Kucherlapati R.S."/>
            <person name="Nelson D.L."/>
            <person name="Weinstock G.M."/>
            <person name="Sakaki Y."/>
            <person name="Fujiyama A."/>
            <person name="Hattori M."/>
            <person name="Yada T."/>
            <person name="Toyoda A."/>
            <person name="Itoh T."/>
            <person name="Kawagoe C."/>
            <person name="Watanabe H."/>
            <person name="Totoki Y."/>
            <person name="Taylor T."/>
            <person name="Weissenbach J."/>
            <person name="Heilig R."/>
            <person name="Saurin W."/>
            <person name="Artiguenave F."/>
            <person name="Brottier P."/>
            <person name="Bruls T."/>
            <person name="Pelletier E."/>
            <person name="Robert C."/>
            <person name="Wincker P."/>
            <person name="Smith D.R."/>
            <person name="Doucette-Stamm L."/>
            <person name="Rubenfield M."/>
            <person name="Weinstock K."/>
            <person name="Lee H.M."/>
            <person name="Dubois J."/>
            <person name="Rosenthal A."/>
            <person name="Platzer M."/>
            <person name="Nyakatura G."/>
            <person name="Taudien S."/>
            <person name="Rump A."/>
            <person name="Yang H."/>
            <person name="Yu J."/>
            <person name="Wang J."/>
            <person name="Huang G."/>
            <person name="Gu J."/>
            <person name="Hood L."/>
            <person name="Rowen L."/>
            <person name="Madan A."/>
            <person name="Qin S."/>
            <person name="Davis R.W."/>
            <person name="Federspiel N.A."/>
            <person name="Abola A.P."/>
            <person name="Proctor M.J."/>
            <person name="Myers R.M."/>
            <person name="Schmutz J."/>
            <person name="Dickson M."/>
            <person name="Grimwood J."/>
            <person name="Cox D.R."/>
            <person name="Olson M.V."/>
            <person name="Kaul R."/>
            <person name="Raymond C."/>
            <person name="Shimizu N."/>
            <person name="Kawasaki K."/>
            <person name="Minoshima S."/>
            <person name="Evans G.A."/>
            <person name="Athanasiou M."/>
            <person name="Schultz R."/>
            <person name="Roe B.A."/>
            <person name="Chen F."/>
            <person name="Pan H."/>
            <person name="Ramser J."/>
            <person name="Lehrach H."/>
            <person name="Reinhardt R."/>
            <person name="McCombie W.R."/>
            <person name="de la Bastide M."/>
            <person name="Dedhia N."/>
            <person name="Blocker H."/>
            <person name="Hornischer K."/>
            <person name="Nordsiek G."/>
            <person name="Agarwala R."/>
            <person name="Aravind L."/>
            <person name="Bailey J.A."/>
            <person name="Bateman A."/>
            <person name="Batzoglou S."/>
            <person name="Birney E."/>
            <person name="Bork P."/>
            <person name="Brown D.G."/>
            <person name="Burge C.B."/>
            <person name="Cerutti L."/>
            <person name="Chen H.C."/>
            <person name="Church D."/>
            <person name="Clamp M."/>
            <person name="Copley R.R."/>
            <person name="Doerks T."/>
            <person name="Eddy S.R."/>
            <person name="Eichler E.E."/>
            <person name="Furey T.S."/>
            <person name="Galagan J."/>
            <person name="Gilbert J.G."/>
            <person name="Harmon C."/>
            <person name="Hayashizaki Y."/>
            <person name="Haussler D."/>
            <person name="Hermjakob H."/>
            <person name="Hokamp K."/>
            <person name="Jang W."/>
            <person name="Johnson L.S."/>
            <person name="Jones T.A."/>
            <person name="Kasif S."/>
            <person name="Kaspryzk A."/>
            <person name="Kennedy S."/>
            <person name="Kent W.J."/>
            <person name="Kitts P."/>
            <person name="Koonin E.V."/>
            <person name="Korf I."/>
            <person name="Kulp D."/>
            <person name="Lancet D."/>
            <person name="Lowe T.M."/>
            <person name="McLysaght A."/>
            <person name="Mikkelsen T."/>
            <person name="Moran J.V."/>
            <person name="Mulder N."/>
            <person name="Pollara V.J."/>
            <person name="Ponting C.P."/>
            <person name="Schuler G."/>
            <person name="Schultz J."/>
            <person name="Slater G."/>
            <person name="Smit A.F."/>
            <person name="Stupka E."/>
            <person name="Szustakowski J."/>
            <person name="Thierry-Mieg D."/>
            <person name="Thierry-Mieg J."/>
            <person name="Wagner L."/>
            <person name="Wallis J."/>
            <person name="Wheeler R."/>
            <person name="Williams A."/>
            <person name="Wolf Y.I."/>
            <person name="Wolfe K.H."/>
            <person name="Yang S.P."/>
            <person name="Yeh R.F."/>
            <person name="Collins F."/>
            <person name="Guyer M.S."/>
            <person name="Peterson J."/>
            <person name="Felsenfeld A."/>
            <person name="Wetterstrand K.A."/>
            <person name="Patrinos A."/>
            <person name="Morgan M.J."/>
            <person name="de Jong P."/>
            <person name="Catanese J.J."/>
            <person name="Osoegawa K."/>
            <person name="Shizuya H."/>
            <person name="Choi S."/>
            <person name="Chen Y.J."/>
        </authorList>
    </citation>
    <scope>NUCLEOTIDE SEQUENCE [LARGE SCALE GENOMIC DNA]</scope>
</reference>
<dbReference type="Antibodypedia" id="19579">
    <property type="antibodies" value="66 antibodies from 17 providers"/>
</dbReference>
<dbReference type="Proteomes" id="UP000005640">
    <property type="component" value="Chromosome 6"/>
</dbReference>
<dbReference type="EMBL" id="AL109939">
    <property type="status" value="NOT_ANNOTATED_CDS"/>
    <property type="molecule type" value="Genomic_DNA"/>
</dbReference>
<proteinExistence type="predicted"/>
<dbReference type="Bgee" id="ENSG00000118518">
    <property type="expression patterns" value="Expressed in cerebellar vermis and 194 other cell types or tissues"/>
</dbReference>
<dbReference type="ExpressionAtlas" id="A0A0G2JLL7">
    <property type="expression patterns" value="baseline and differential"/>
</dbReference>
<evidence type="ECO:0000313" key="1">
    <source>
        <dbReference type="Ensembl" id="ENSP00000476888.1"/>
    </source>
</evidence>
<organism evidence="1 2">
    <name type="scientific">Homo sapiens</name>
    <name type="common">Human</name>
    <dbReference type="NCBI Taxonomy" id="9606"/>
    <lineage>
        <taxon>Eukaryota</taxon>
        <taxon>Metazoa</taxon>
        <taxon>Chordata</taxon>
        <taxon>Craniata</taxon>
        <taxon>Vertebrata</taxon>
        <taxon>Euteleostomi</taxon>
        <taxon>Mammalia</taxon>
        <taxon>Eutheria</taxon>
        <taxon>Euarchontoglires</taxon>
        <taxon>Primates</taxon>
        <taxon>Haplorrhini</taxon>
        <taxon>Catarrhini</taxon>
        <taxon>Hominidae</taxon>
        <taxon>Homo</taxon>
    </lineage>
</organism>
<dbReference type="VEuPathDB" id="HostDB:ENSG00000118518"/>
<sequence>MAGCGEIDH</sequence>
<dbReference type="GeneTree" id="ENSGT00390000000358"/>
<gene>
    <name evidence="1" type="primary">RNF146</name>
</gene>